<dbReference type="EMBL" id="PPSL01000002">
    <property type="protein sequence ID" value="PQJ11962.1"/>
    <property type="molecule type" value="Genomic_DNA"/>
</dbReference>
<dbReference type="RefSeq" id="WP_105038842.1">
    <property type="nucleotide sequence ID" value="NZ_PPSL01000002.1"/>
</dbReference>
<evidence type="ECO:0000313" key="3">
    <source>
        <dbReference type="Proteomes" id="UP000239872"/>
    </source>
</evidence>
<accession>A0A2S7SYG7</accession>
<sequence>MSNYSYLIIDFEEFKNALHSLTEMGNTLLEREVNKEEEFAEYKKEKKDWEESIGQLLKTSFAVEHNDFVSEFYGIQQESGFHFGGRSQKPLDTQVKERKDTVRRKIQYLKGNLRIIEQCEYIVEGDKFDIAKKASFKVADKLQLLLEKLYALDDGNYYPVGMLLSGNGVKIKHDNEPLELSKMLENNGYVEPMQMGLGSDDIYIRITTNGSMYLEELDRPYKENYSQIPSDKEIMDERIETIIQELNKQGLGQEVLFNELQELKELFGILNKKNWGQILKGKLFDLALGKLVEKDTINFVYEHLTGHALHLLK</sequence>
<evidence type="ECO:0000256" key="1">
    <source>
        <dbReference type="SAM" id="Coils"/>
    </source>
</evidence>
<protein>
    <submittedName>
        <fullName evidence="2">Uncharacterized protein</fullName>
    </submittedName>
</protein>
<gene>
    <name evidence="2" type="ORF">CJD36_009220</name>
</gene>
<name>A0A2S7SYG7_9BACT</name>
<organism evidence="2 3">
    <name type="scientific">Flavipsychrobacter stenotrophus</name>
    <dbReference type="NCBI Taxonomy" id="2077091"/>
    <lineage>
        <taxon>Bacteria</taxon>
        <taxon>Pseudomonadati</taxon>
        <taxon>Bacteroidota</taxon>
        <taxon>Chitinophagia</taxon>
        <taxon>Chitinophagales</taxon>
        <taxon>Chitinophagaceae</taxon>
        <taxon>Flavipsychrobacter</taxon>
    </lineage>
</organism>
<dbReference type="OrthoDB" id="1376646at2"/>
<dbReference type="Proteomes" id="UP000239872">
    <property type="component" value="Unassembled WGS sequence"/>
</dbReference>
<keyword evidence="1" id="KW-0175">Coiled coil</keyword>
<feature type="coiled-coil region" evidence="1">
    <location>
        <begin position="32"/>
        <end position="59"/>
    </location>
</feature>
<evidence type="ECO:0000313" key="2">
    <source>
        <dbReference type="EMBL" id="PQJ11962.1"/>
    </source>
</evidence>
<keyword evidence="3" id="KW-1185">Reference proteome</keyword>
<proteinExistence type="predicted"/>
<reference evidence="2 3" key="1">
    <citation type="submission" date="2018-01" db="EMBL/GenBank/DDBJ databases">
        <title>A novel member of the phylum Bacteroidetes isolated from glacier ice.</title>
        <authorList>
            <person name="Liu Q."/>
            <person name="Xin Y.-H."/>
        </authorList>
    </citation>
    <scope>NUCLEOTIDE SEQUENCE [LARGE SCALE GENOMIC DNA]</scope>
    <source>
        <strain evidence="2 3">RB1R16</strain>
    </source>
</reference>
<comment type="caution">
    <text evidence="2">The sequence shown here is derived from an EMBL/GenBank/DDBJ whole genome shotgun (WGS) entry which is preliminary data.</text>
</comment>
<dbReference type="AlphaFoldDB" id="A0A2S7SYG7"/>